<protein>
    <submittedName>
        <fullName evidence="2">S.aureus plasmid pE194 ORF's A,B,C,D,E, and F</fullName>
    </submittedName>
</protein>
<dbReference type="EMBL" id="V01278">
    <property type="protein sequence ID" value="CAA24588.1"/>
    <property type="molecule type" value="Genomic_DNA"/>
</dbReference>
<keyword evidence="1" id="KW-1133">Transmembrane helix</keyword>
<feature type="transmembrane region" description="Helical" evidence="1">
    <location>
        <begin position="46"/>
        <end position="66"/>
    </location>
</feature>
<evidence type="ECO:0000256" key="1">
    <source>
        <dbReference type="SAM" id="Phobius"/>
    </source>
</evidence>
<dbReference type="AlphaFoldDB" id="Q53677"/>
<accession>Q53677</accession>
<keyword evidence="2" id="KW-0808">Transferase</keyword>
<proteinExistence type="predicted"/>
<keyword evidence="2" id="KW-0489">Methyltransferase</keyword>
<keyword evidence="1" id="KW-0812">Transmembrane</keyword>
<keyword evidence="2" id="KW-0614">Plasmid</keyword>
<organism evidence="2">
    <name type="scientific">Staphylococcus aureus</name>
    <dbReference type="NCBI Taxonomy" id="1280"/>
    <lineage>
        <taxon>Bacteria</taxon>
        <taxon>Bacillati</taxon>
        <taxon>Bacillota</taxon>
        <taxon>Bacilli</taxon>
        <taxon>Bacillales</taxon>
        <taxon>Staphylococcaceae</taxon>
        <taxon>Staphylococcus</taxon>
    </lineage>
</organism>
<dbReference type="GO" id="GO:0032259">
    <property type="term" value="P:methylation"/>
    <property type="evidence" value="ECO:0007669"/>
    <property type="project" value="UniProtKB-KW"/>
</dbReference>
<geneLocation type="plasmid" evidence="2">
    <name>pE194</name>
</geneLocation>
<name>Q53677_STAAU</name>
<reference evidence="2" key="1">
    <citation type="journal article" date="1982" name="J. Bacteriol.">
        <title>Nucleotide sequence and functional map of pE194, a plasmid that specifies inducible resistance to macrolide, lincosamide, and streptogramin type B antibodies.</title>
        <authorList>
            <person name="Horinouchi S."/>
            <person name="Weisblum B."/>
        </authorList>
    </citation>
    <scope>NUCLEOTIDE SEQUENCE [LARGE SCALE GENOMIC DNA]</scope>
    <source>
        <plasmid evidence="2">pE194</plasmid>
    </source>
</reference>
<sequence length="105" mass="11961">NAPYSSFAYFFIRIPVASDLLILYFSLILFNISFSSVVSLKVTATFFSSFLSTTITVPPNICFFHFNIKNNLLTLKTQYLFICLDNGQWTPRGEVVVPPYVFSPK</sequence>
<dbReference type="GO" id="GO:0008168">
    <property type="term" value="F:methyltransferase activity"/>
    <property type="evidence" value="ECO:0007669"/>
    <property type="project" value="UniProtKB-KW"/>
</dbReference>
<evidence type="ECO:0000313" key="2">
    <source>
        <dbReference type="EMBL" id="CAA24588.1"/>
    </source>
</evidence>
<feature type="non-terminal residue" evidence="2">
    <location>
        <position position="1"/>
    </location>
</feature>
<keyword evidence="1" id="KW-0472">Membrane</keyword>